<dbReference type="FunFam" id="3.90.550.10:FF:000021">
    <property type="entry name" value="Polypeptide N-acetylgalactosaminyltransferase"/>
    <property type="match status" value="1"/>
</dbReference>
<dbReference type="PANTHER" id="PTHR11675:SF131">
    <property type="entry name" value="POLYPEPTIDE N-ACETYLGALACTOSAMINYLTRANSFERASE 9-RELATED"/>
    <property type="match status" value="1"/>
</dbReference>
<dbReference type="InterPro" id="IPR035992">
    <property type="entry name" value="Ricin_B-like_lectins"/>
</dbReference>
<keyword evidence="6 16" id="KW-0808">Transferase</keyword>
<keyword evidence="12 16" id="KW-0333">Golgi apparatus</keyword>
<dbReference type="GO" id="GO:0030246">
    <property type="term" value="F:carbohydrate binding"/>
    <property type="evidence" value="ECO:0007669"/>
    <property type="project" value="UniProtKB-KW"/>
</dbReference>
<name>A0A813R0T9_9BILA</name>
<dbReference type="InterPro" id="IPR000772">
    <property type="entry name" value="Ricin_B_lectin"/>
</dbReference>
<evidence type="ECO:0000256" key="7">
    <source>
        <dbReference type="ARBA" id="ARBA00022692"/>
    </source>
</evidence>
<dbReference type="GO" id="GO:0004653">
    <property type="term" value="F:polypeptide N-acetylgalactosaminyltransferase activity"/>
    <property type="evidence" value="ECO:0007669"/>
    <property type="project" value="TreeGrafter"/>
</dbReference>
<comment type="subcellular location">
    <subcellularLocation>
        <location evidence="2 16">Golgi apparatus membrane</location>
        <topology evidence="2 16">Single-pass type II membrane protein</topology>
    </subcellularLocation>
</comment>
<dbReference type="Pfam" id="PF00535">
    <property type="entry name" value="Glycos_transf_2"/>
    <property type="match status" value="1"/>
</dbReference>
<evidence type="ECO:0000256" key="15">
    <source>
        <dbReference type="ARBA" id="ARBA00023211"/>
    </source>
</evidence>
<comment type="cofactor">
    <cofactor evidence="1 16">
        <name>Mn(2+)</name>
        <dbReference type="ChEBI" id="CHEBI:29035"/>
    </cofactor>
</comment>
<evidence type="ECO:0000256" key="8">
    <source>
        <dbReference type="ARBA" id="ARBA00022723"/>
    </source>
</evidence>
<dbReference type="CDD" id="cd02510">
    <property type="entry name" value="pp-GalNAc-T"/>
    <property type="match status" value="1"/>
</dbReference>
<keyword evidence="9 16" id="KW-0430">Lectin</keyword>
<dbReference type="InterPro" id="IPR045885">
    <property type="entry name" value="GalNAc-T"/>
</dbReference>
<evidence type="ECO:0000256" key="10">
    <source>
        <dbReference type="ARBA" id="ARBA00022968"/>
    </source>
</evidence>
<evidence type="ECO:0000256" key="4">
    <source>
        <dbReference type="ARBA" id="ARBA00005680"/>
    </source>
</evidence>
<keyword evidence="13 16" id="KW-0472">Membrane</keyword>
<comment type="caution">
    <text evidence="19">The sequence shown here is derived from an EMBL/GenBank/DDBJ whole genome shotgun (WGS) entry which is preliminary data.</text>
</comment>
<protein>
    <recommendedName>
        <fullName evidence="16">Polypeptide N-acetylgalactosaminyltransferase</fullName>
        <ecNumber evidence="16">2.4.1.-</ecNumber>
    </recommendedName>
    <alternativeName>
        <fullName evidence="16">Protein-UDP acetylgalactosaminyltransferase</fullName>
    </alternativeName>
</protein>
<keyword evidence="5 16" id="KW-0328">Glycosyltransferase</keyword>
<comment type="pathway">
    <text evidence="3 16">Protein modification; protein glycosylation.</text>
</comment>
<dbReference type="SMART" id="SM00458">
    <property type="entry name" value="RICIN"/>
    <property type="match status" value="1"/>
</dbReference>
<feature type="compositionally biased region" description="Basic and acidic residues" evidence="17">
    <location>
        <begin position="56"/>
        <end position="92"/>
    </location>
</feature>
<accession>A0A813R0T9</accession>
<dbReference type="InterPro" id="IPR001173">
    <property type="entry name" value="Glyco_trans_2-like"/>
</dbReference>
<evidence type="ECO:0000256" key="6">
    <source>
        <dbReference type="ARBA" id="ARBA00022679"/>
    </source>
</evidence>
<dbReference type="PANTHER" id="PTHR11675">
    <property type="entry name" value="N-ACETYLGALACTOSAMINYLTRANSFERASE"/>
    <property type="match status" value="1"/>
</dbReference>
<evidence type="ECO:0000256" key="2">
    <source>
        <dbReference type="ARBA" id="ARBA00004323"/>
    </source>
</evidence>
<dbReference type="GO" id="GO:0000139">
    <property type="term" value="C:Golgi membrane"/>
    <property type="evidence" value="ECO:0007669"/>
    <property type="project" value="UniProtKB-SubCell"/>
</dbReference>
<dbReference type="InterPro" id="IPR029044">
    <property type="entry name" value="Nucleotide-diphossugar_trans"/>
</dbReference>
<dbReference type="PROSITE" id="PS50231">
    <property type="entry name" value="RICIN_B_LECTIN"/>
    <property type="match status" value="1"/>
</dbReference>
<keyword evidence="11 16" id="KW-1133">Transmembrane helix</keyword>
<dbReference type="OrthoDB" id="6119243at2759"/>
<reference evidence="19" key="1">
    <citation type="submission" date="2021-02" db="EMBL/GenBank/DDBJ databases">
        <authorList>
            <person name="Nowell W R."/>
        </authorList>
    </citation>
    <scope>NUCLEOTIDE SEQUENCE</scope>
    <source>
        <strain evidence="19">Ploen Becks lab</strain>
    </source>
</reference>
<evidence type="ECO:0000313" key="19">
    <source>
        <dbReference type="EMBL" id="CAF0773743.1"/>
    </source>
</evidence>
<dbReference type="EMBL" id="CAJNOC010000538">
    <property type="protein sequence ID" value="CAF0773743.1"/>
    <property type="molecule type" value="Genomic_DNA"/>
</dbReference>
<evidence type="ECO:0000256" key="16">
    <source>
        <dbReference type="RuleBase" id="RU361242"/>
    </source>
</evidence>
<feature type="transmembrane region" description="Helical" evidence="16">
    <location>
        <begin position="7"/>
        <end position="27"/>
    </location>
</feature>
<evidence type="ECO:0000256" key="9">
    <source>
        <dbReference type="ARBA" id="ARBA00022734"/>
    </source>
</evidence>
<keyword evidence="14 16" id="KW-1015">Disulfide bond</keyword>
<dbReference type="SUPFAM" id="SSF50370">
    <property type="entry name" value="Ricin B-like lectins"/>
    <property type="match status" value="1"/>
</dbReference>
<feature type="region of interest" description="Disordered" evidence="17">
    <location>
        <begin position="55"/>
        <end position="92"/>
    </location>
</feature>
<sequence length="615" mass="70810">MFRRRLAIKLLILVPIAWIVVMFFIGINETSSPNSLAEKEKMKKLVAENNHLIAEAAKRHEEEKRKKEDNEEIKEDHDHPEEERIKAQEQQKAKAGPIQVHAPINHDPNAPGELGKPVHIDKDKLSPEERVKYDDGWKNNAFNQYASDMISIHRSLADIRDPACKAVKWYDPLPTTSVIIIFHNEAWSVLLRTIHSVLDRSDPKILKEVIVVDDFSDFPHLKDPLQKYIDSIANVKLVRTKKREGLIRARLEGAAVATGEVLVFLDSHCECAEGWLEPLIDPIARNPNVSTVPLIEIIDDNTFQLYSTPIESVQVGGFDWNLIFDWHPVPRYEMDRRKQKTDPIRSPTMAGGLFAINRKYFELLGSYDPGMDIWGGENLEISFKVWMCGGELVCTPCSHVGHIFRKRSPYKWPSNVNVVRKNTVRLAEVWLDEYKNYYYERIQNDLGDFGDVSERKKLREDLKCKSFDWFLKNIYPEQFIPGESLYYGEVRSQAESQCLDSNGDTLGKAIIGYVCHGQGGNQYWMMSKLGEIRRDEHCFDYSGGRSGLGQKDKIFTYTCHNQGGNQKWTVEDGLIKHESGFCIELGTDKVSILMQECDKNNIRQLWKWKKREAKA</sequence>
<dbReference type="Pfam" id="PF00652">
    <property type="entry name" value="Ricin_B_lectin"/>
    <property type="match status" value="1"/>
</dbReference>
<dbReference type="Gene3D" id="2.80.10.50">
    <property type="match status" value="1"/>
</dbReference>
<dbReference type="GO" id="GO:0046872">
    <property type="term" value="F:metal ion binding"/>
    <property type="evidence" value="ECO:0007669"/>
    <property type="project" value="UniProtKB-KW"/>
</dbReference>
<dbReference type="AlphaFoldDB" id="A0A813R0T9"/>
<feature type="domain" description="Ricin B lectin" evidence="18">
    <location>
        <begin position="487"/>
        <end position="609"/>
    </location>
</feature>
<evidence type="ECO:0000313" key="20">
    <source>
        <dbReference type="Proteomes" id="UP000663879"/>
    </source>
</evidence>
<evidence type="ECO:0000256" key="5">
    <source>
        <dbReference type="ARBA" id="ARBA00022676"/>
    </source>
</evidence>
<evidence type="ECO:0000256" key="17">
    <source>
        <dbReference type="SAM" id="MobiDB-lite"/>
    </source>
</evidence>
<evidence type="ECO:0000256" key="12">
    <source>
        <dbReference type="ARBA" id="ARBA00023034"/>
    </source>
</evidence>
<dbReference type="Proteomes" id="UP000663879">
    <property type="component" value="Unassembled WGS sequence"/>
</dbReference>
<dbReference type="UniPathway" id="UPA00378"/>
<dbReference type="CDD" id="cd23462">
    <property type="entry name" value="beta-trefoil_Ricin_Pgant9-like"/>
    <property type="match status" value="1"/>
</dbReference>
<keyword evidence="7 16" id="KW-0812">Transmembrane</keyword>
<gene>
    <name evidence="19" type="ORF">OXX778_LOCUS5092</name>
</gene>
<keyword evidence="15 16" id="KW-0464">Manganese</keyword>
<keyword evidence="8" id="KW-0479">Metal-binding</keyword>
<proteinExistence type="inferred from homology"/>
<organism evidence="19 20">
    <name type="scientific">Brachionus calyciflorus</name>
    <dbReference type="NCBI Taxonomy" id="104777"/>
    <lineage>
        <taxon>Eukaryota</taxon>
        <taxon>Metazoa</taxon>
        <taxon>Spiralia</taxon>
        <taxon>Gnathifera</taxon>
        <taxon>Rotifera</taxon>
        <taxon>Eurotatoria</taxon>
        <taxon>Monogononta</taxon>
        <taxon>Pseudotrocha</taxon>
        <taxon>Ploima</taxon>
        <taxon>Brachionidae</taxon>
        <taxon>Brachionus</taxon>
    </lineage>
</organism>
<dbReference type="Gene3D" id="3.90.550.10">
    <property type="entry name" value="Spore Coat Polysaccharide Biosynthesis Protein SpsA, Chain A"/>
    <property type="match status" value="1"/>
</dbReference>
<dbReference type="EC" id="2.4.1.-" evidence="16"/>
<evidence type="ECO:0000256" key="13">
    <source>
        <dbReference type="ARBA" id="ARBA00023136"/>
    </source>
</evidence>
<dbReference type="GO" id="GO:0006493">
    <property type="term" value="P:protein O-linked glycosylation"/>
    <property type="evidence" value="ECO:0007669"/>
    <property type="project" value="TreeGrafter"/>
</dbReference>
<evidence type="ECO:0000256" key="1">
    <source>
        <dbReference type="ARBA" id="ARBA00001936"/>
    </source>
</evidence>
<dbReference type="SUPFAM" id="SSF53448">
    <property type="entry name" value="Nucleotide-diphospho-sugar transferases"/>
    <property type="match status" value="1"/>
</dbReference>
<evidence type="ECO:0000259" key="18">
    <source>
        <dbReference type="SMART" id="SM00458"/>
    </source>
</evidence>
<keyword evidence="10" id="KW-0735">Signal-anchor</keyword>
<keyword evidence="20" id="KW-1185">Reference proteome</keyword>
<comment type="similarity">
    <text evidence="4 16">Belongs to the glycosyltransferase 2 family. GalNAc-T subfamily.</text>
</comment>
<evidence type="ECO:0000256" key="3">
    <source>
        <dbReference type="ARBA" id="ARBA00004922"/>
    </source>
</evidence>
<evidence type="ECO:0000256" key="11">
    <source>
        <dbReference type="ARBA" id="ARBA00022989"/>
    </source>
</evidence>
<evidence type="ECO:0000256" key="14">
    <source>
        <dbReference type="ARBA" id="ARBA00023157"/>
    </source>
</evidence>